<gene>
    <name evidence="1" type="ORF">HNR59_003333</name>
</gene>
<name>A0A7W9VVK3_9HYPH</name>
<proteinExistence type="predicted"/>
<dbReference type="SUPFAM" id="SSF63829">
    <property type="entry name" value="Calcium-dependent phosphotriesterase"/>
    <property type="match status" value="1"/>
</dbReference>
<evidence type="ECO:0000313" key="1">
    <source>
        <dbReference type="EMBL" id="MBB6013939.1"/>
    </source>
</evidence>
<comment type="caution">
    <text evidence="1">The sequence shown here is derived from an EMBL/GenBank/DDBJ whole genome shotgun (WGS) entry which is preliminary data.</text>
</comment>
<dbReference type="InterPro" id="IPR011042">
    <property type="entry name" value="6-blade_b-propeller_TolB-like"/>
</dbReference>
<evidence type="ECO:0008006" key="3">
    <source>
        <dbReference type="Google" id="ProtNLM"/>
    </source>
</evidence>
<dbReference type="AlphaFoldDB" id="A0A7W9VVK3"/>
<dbReference type="Proteomes" id="UP000533306">
    <property type="component" value="Unassembled WGS sequence"/>
</dbReference>
<dbReference type="Gene3D" id="2.120.10.30">
    <property type="entry name" value="TolB, C-terminal domain"/>
    <property type="match status" value="1"/>
</dbReference>
<evidence type="ECO:0000313" key="2">
    <source>
        <dbReference type="Proteomes" id="UP000533306"/>
    </source>
</evidence>
<dbReference type="RefSeq" id="WP_183832127.1">
    <property type="nucleotide sequence ID" value="NZ_JACHEU010000003.1"/>
</dbReference>
<dbReference type="EMBL" id="JACHEU010000003">
    <property type="protein sequence ID" value="MBB6013939.1"/>
    <property type="molecule type" value="Genomic_DNA"/>
</dbReference>
<keyword evidence="2" id="KW-1185">Reference proteome</keyword>
<sequence length="361" mass="38518">MNAIRRFIDRRLGRGEAAITVPVLDGPLMPNAALDEAGIFAELAGADNIVLCGKGLVASSGGRVLRLGPAGQEGEELFAFDNDVSALACGKGMLAIGLDGKGVTIRGGSHDGRTYDMAEGPRHPTSLAFLDADTLLVTEGASSRRARDWRRDLMEKGASGSLWLLSLASGEATKILGGLRWAGGVAATGSQKVWLAESWRHRILSVDLSSGRMEPALEHLPAYPARIAPAVDAGFWLSFFSVRNQLVEFILREPAYCRRMLAEVPEPFWMAPALASGLSFSEPMQGSQLRRMGVTKPFAETRSYGLVVHCSAQMKPLRSFHSRADGSAHGCVAAVEHGDDLFVASKGHGKVLRLAGAAREA</sequence>
<protein>
    <recommendedName>
        <fullName evidence="3">Strictosidine synthase</fullName>
    </recommendedName>
</protein>
<reference evidence="1 2" key="1">
    <citation type="submission" date="2020-08" db="EMBL/GenBank/DDBJ databases">
        <title>Genomic Encyclopedia of Type Strains, Phase IV (KMG-IV): sequencing the most valuable type-strain genomes for metagenomic binning, comparative biology and taxonomic classification.</title>
        <authorList>
            <person name="Goeker M."/>
        </authorList>
    </citation>
    <scope>NUCLEOTIDE SEQUENCE [LARGE SCALE GENOMIC DNA]</scope>
    <source>
        <strain evidence="1 2">DSM 11099</strain>
    </source>
</reference>
<accession>A0A7W9VVK3</accession>
<organism evidence="1 2">
    <name type="scientific">Aquamicrobium lusatiense</name>
    <dbReference type="NCBI Taxonomy" id="89772"/>
    <lineage>
        <taxon>Bacteria</taxon>
        <taxon>Pseudomonadati</taxon>
        <taxon>Pseudomonadota</taxon>
        <taxon>Alphaproteobacteria</taxon>
        <taxon>Hyphomicrobiales</taxon>
        <taxon>Phyllobacteriaceae</taxon>
        <taxon>Aquamicrobium</taxon>
    </lineage>
</organism>